<accession>A0A381WNZ0</accession>
<evidence type="ECO:0000313" key="2">
    <source>
        <dbReference type="EMBL" id="SVA54224.1"/>
    </source>
</evidence>
<evidence type="ECO:0000256" key="1">
    <source>
        <dbReference type="SAM" id="MobiDB-lite"/>
    </source>
</evidence>
<name>A0A381WNZ0_9ZZZZ</name>
<sequence>MATVLDHTSPIRRHQKVVATVDLPGVPEGTLGKVRVANGFAWYRYWVDFENGVELGHVDHGNLVKAGDWVRFQVERADASLQASEEVDHSDGDDGDDGGETAENRFGVPEYILERSREARARLGT</sequence>
<protein>
    <submittedName>
        <fullName evidence="2">Uncharacterized protein</fullName>
    </submittedName>
</protein>
<organism evidence="2">
    <name type="scientific">marine metagenome</name>
    <dbReference type="NCBI Taxonomy" id="408172"/>
    <lineage>
        <taxon>unclassified sequences</taxon>
        <taxon>metagenomes</taxon>
        <taxon>ecological metagenomes</taxon>
    </lineage>
</organism>
<gene>
    <name evidence="2" type="ORF">METZ01_LOCUS107078</name>
</gene>
<reference evidence="2" key="1">
    <citation type="submission" date="2018-05" db="EMBL/GenBank/DDBJ databases">
        <authorList>
            <person name="Lanie J.A."/>
            <person name="Ng W.-L."/>
            <person name="Kazmierczak K.M."/>
            <person name="Andrzejewski T.M."/>
            <person name="Davidsen T.M."/>
            <person name="Wayne K.J."/>
            <person name="Tettelin H."/>
            <person name="Glass J.I."/>
            <person name="Rusch D."/>
            <person name="Podicherti R."/>
            <person name="Tsui H.-C.T."/>
            <person name="Winkler M.E."/>
        </authorList>
    </citation>
    <scope>NUCLEOTIDE SEQUENCE</scope>
</reference>
<dbReference type="EMBL" id="UINC01012413">
    <property type="protein sequence ID" value="SVA54224.1"/>
    <property type="molecule type" value="Genomic_DNA"/>
</dbReference>
<feature type="region of interest" description="Disordered" evidence="1">
    <location>
        <begin position="80"/>
        <end position="110"/>
    </location>
</feature>
<proteinExistence type="predicted"/>
<dbReference type="AlphaFoldDB" id="A0A381WNZ0"/>